<organism evidence="2 3">
    <name type="scientific">Gossypium schwendimanii</name>
    <name type="common">Cotton</name>
    <dbReference type="NCBI Taxonomy" id="34291"/>
    <lineage>
        <taxon>Eukaryota</taxon>
        <taxon>Viridiplantae</taxon>
        <taxon>Streptophyta</taxon>
        <taxon>Embryophyta</taxon>
        <taxon>Tracheophyta</taxon>
        <taxon>Spermatophyta</taxon>
        <taxon>Magnoliopsida</taxon>
        <taxon>eudicotyledons</taxon>
        <taxon>Gunneridae</taxon>
        <taxon>Pentapetalae</taxon>
        <taxon>rosids</taxon>
        <taxon>malvids</taxon>
        <taxon>Malvales</taxon>
        <taxon>Malvaceae</taxon>
        <taxon>Malvoideae</taxon>
        <taxon>Gossypium</taxon>
    </lineage>
</organism>
<keyword evidence="3" id="KW-1185">Reference proteome</keyword>
<dbReference type="EMBL" id="JABFAF010276433">
    <property type="protein sequence ID" value="MBA0879798.1"/>
    <property type="molecule type" value="Genomic_DNA"/>
</dbReference>
<reference evidence="2 3" key="1">
    <citation type="journal article" date="2019" name="Genome Biol. Evol.">
        <title>Insights into the evolution of the New World diploid cottons (Gossypium, subgenus Houzingenia) based on genome sequencing.</title>
        <authorList>
            <person name="Grover C.E."/>
            <person name="Arick M.A. 2nd"/>
            <person name="Thrash A."/>
            <person name="Conover J.L."/>
            <person name="Sanders W.S."/>
            <person name="Peterson D.G."/>
            <person name="Frelichowski J.E."/>
            <person name="Scheffler J.A."/>
            <person name="Scheffler B.E."/>
            <person name="Wendel J.F."/>
        </authorList>
    </citation>
    <scope>NUCLEOTIDE SEQUENCE [LARGE SCALE GENOMIC DNA]</scope>
    <source>
        <strain evidence="2">1</strain>
        <tissue evidence="2">Leaf</tissue>
    </source>
</reference>
<protein>
    <submittedName>
        <fullName evidence="2">Uncharacterized protein</fullName>
    </submittedName>
</protein>
<gene>
    <name evidence="2" type="ORF">Goshw_000218</name>
</gene>
<keyword evidence="1" id="KW-0812">Transmembrane</keyword>
<dbReference type="OrthoDB" id="10552189at2759"/>
<feature type="transmembrane region" description="Helical" evidence="1">
    <location>
        <begin position="30"/>
        <end position="52"/>
    </location>
</feature>
<dbReference type="AlphaFoldDB" id="A0A7J9N995"/>
<evidence type="ECO:0000313" key="3">
    <source>
        <dbReference type="Proteomes" id="UP000593576"/>
    </source>
</evidence>
<accession>A0A7J9N995</accession>
<comment type="caution">
    <text evidence="2">The sequence shown here is derived from an EMBL/GenBank/DDBJ whole genome shotgun (WGS) entry which is preliminary data.</text>
</comment>
<proteinExistence type="predicted"/>
<sequence length="104" mass="11848">MNGKADELDLSHLPKIPQHDNGGIKQLKRISAITLSFTGLTLVLILVFEFVLNSRKKRFMEILEDWEVYKGVLPSSNLQTSVKRISYNSRQGIREFMVEIVSGI</sequence>
<evidence type="ECO:0000256" key="1">
    <source>
        <dbReference type="SAM" id="Phobius"/>
    </source>
</evidence>
<evidence type="ECO:0000313" key="2">
    <source>
        <dbReference type="EMBL" id="MBA0879798.1"/>
    </source>
</evidence>
<keyword evidence="1" id="KW-0472">Membrane</keyword>
<name>A0A7J9N995_GOSSC</name>
<keyword evidence="1" id="KW-1133">Transmembrane helix</keyword>
<dbReference type="Proteomes" id="UP000593576">
    <property type="component" value="Unassembled WGS sequence"/>
</dbReference>